<accession>A0A2T7DEA1</accession>
<reference evidence="1 2" key="1">
    <citation type="submission" date="2018-04" db="EMBL/GenBank/DDBJ databases">
        <title>WGS assembly of Panicum hallii var. hallii HAL2.</title>
        <authorList>
            <person name="Lovell J."/>
            <person name="Jenkins J."/>
            <person name="Lowry D."/>
            <person name="Mamidi S."/>
            <person name="Sreedasyam A."/>
            <person name="Weng X."/>
            <person name="Barry K."/>
            <person name="Bonette J."/>
            <person name="Campitelli B."/>
            <person name="Daum C."/>
            <person name="Gordon S."/>
            <person name="Gould B."/>
            <person name="Lipzen A."/>
            <person name="MacQueen A."/>
            <person name="Palacio-Mejia J."/>
            <person name="Plott C."/>
            <person name="Shakirov E."/>
            <person name="Shu S."/>
            <person name="Yoshinaga Y."/>
            <person name="Zane M."/>
            <person name="Rokhsar D."/>
            <person name="Grimwood J."/>
            <person name="Schmutz J."/>
            <person name="Juenger T."/>
        </authorList>
    </citation>
    <scope>NUCLEOTIDE SEQUENCE [LARGE SCALE GENOMIC DNA]</scope>
    <source>
        <strain evidence="2">cv. HAL2</strain>
    </source>
</reference>
<evidence type="ECO:0000313" key="1">
    <source>
        <dbReference type="EMBL" id="PUZ53908.1"/>
    </source>
</evidence>
<proteinExistence type="predicted"/>
<protein>
    <submittedName>
        <fullName evidence="1">Uncharacterized protein</fullName>
    </submittedName>
</protein>
<organism evidence="1 2">
    <name type="scientific">Panicum hallii var. hallii</name>
    <dbReference type="NCBI Taxonomy" id="1504633"/>
    <lineage>
        <taxon>Eukaryota</taxon>
        <taxon>Viridiplantae</taxon>
        <taxon>Streptophyta</taxon>
        <taxon>Embryophyta</taxon>
        <taxon>Tracheophyta</taxon>
        <taxon>Spermatophyta</taxon>
        <taxon>Magnoliopsida</taxon>
        <taxon>Liliopsida</taxon>
        <taxon>Poales</taxon>
        <taxon>Poaceae</taxon>
        <taxon>PACMAD clade</taxon>
        <taxon>Panicoideae</taxon>
        <taxon>Panicodae</taxon>
        <taxon>Paniceae</taxon>
        <taxon>Panicinae</taxon>
        <taxon>Panicum</taxon>
        <taxon>Panicum sect. Panicum</taxon>
    </lineage>
</organism>
<dbReference type="Proteomes" id="UP000244336">
    <property type="component" value="Chromosome 5"/>
</dbReference>
<gene>
    <name evidence="1" type="ORF">GQ55_5G088300</name>
</gene>
<dbReference type="EMBL" id="CM009753">
    <property type="protein sequence ID" value="PUZ53908.1"/>
    <property type="molecule type" value="Genomic_DNA"/>
</dbReference>
<dbReference type="Gramene" id="PUZ53908">
    <property type="protein sequence ID" value="PUZ53908"/>
    <property type="gene ID" value="GQ55_5G088300"/>
</dbReference>
<sequence length="108" mass="11792">MRGNGSVQDLGHGAVDRWSGRVAARHSALTGARGVVGKSMAAACISLASSLLLFPEFQCGRAWGWRSMKWRRSEQQRRRVRALRRPEHRGVGFGELGAAAWTATATVM</sequence>
<keyword evidence="2" id="KW-1185">Reference proteome</keyword>
<evidence type="ECO:0000313" key="2">
    <source>
        <dbReference type="Proteomes" id="UP000244336"/>
    </source>
</evidence>
<dbReference type="AlphaFoldDB" id="A0A2T7DEA1"/>
<name>A0A2T7DEA1_9POAL</name>